<name>A0A7S5R523_9CAUD</name>
<proteinExistence type="predicted"/>
<protein>
    <submittedName>
        <fullName evidence="1">Uncharacterized protein</fullName>
    </submittedName>
</protein>
<dbReference type="EMBL" id="MN988497">
    <property type="protein sequence ID" value="QIG68836.1"/>
    <property type="molecule type" value="Genomic_DNA"/>
</dbReference>
<gene>
    <name evidence="1" type="ORF">EVB68_101</name>
</gene>
<evidence type="ECO:0000313" key="2">
    <source>
        <dbReference type="Proteomes" id="UP000656384"/>
    </source>
</evidence>
<reference evidence="1" key="1">
    <citation type="submission" date="2020-01" db="EMBL/GenBank/DDBJ databases">
        <title>Patterns of diversity and host range of bacteriophage communities associated with bean-nodulatin bacteria.</title>
        <authorList>
            <person name="Vann Cauwenberghe J."/>
            <person name="Santamaria R.I."/>
            <person name="Bustos P."/>
            <person name="Juarez S."/>
            <person name="Gonzalez V."/>
        </authorList>
    </citation>
    <scope>NUCLEOTIDE SEQUENCE</scope>
</reference>
<accession>A0A7S5R523</accession>
<organism evidence="1 2">
    <name type="scientific">Rhizobium phage RHph_Y2_6</name>
    <dbReference type="NCBI Taxonomy" id="2509576"/>
    <lineage>
        <taxon>Viruses</taxon>
        <taxon>Duplodnaviria</taxon>
        <taxon>Heunggongvirae</taxon>
        <taxon>Uroviricota</taxon>
        <taxon>Caudoviricetes</taxon>
        <taxon>Schitoviridae</taxon>
        <taxon>Demetervirinae</taxon>
        <taxon>Acanvirus</taxon>
        <taxon>Acanvirus Y26</taxon>
    </lineage>
</organism>
<keyword evidence="2" id="KW-1185">Reference proteome</keyword>
<evidence type="ECO:0000313" key="1">
    <source>
        <dbReference type="EMBL" id="QIG68836.1"/>
    </source>
</evidence>
<dbReference type="Proteomes" id="UP000656384">
    <property type="component" value="Segment"/>
</dbReference>
<sequence length="68" mass="7880">MKLDLAIIRARITRSQGWKETFVSLDIEMVESLIQLLEKEIKTNDRLSQHIINYYTYLLGSGDNHAEG</sequence>